<feature type="transmembrane region" description="Helical" evidence="1">
    <location>
        <begin position="148"/>
        <end position="169"/>
    </location>
</feature>
<feature type="transmembrane region" description="Helical" evidence="1">
    <location>
        <begin position="51"/>
        <end position="81"/>
    </location>
</feature>
<feature type="transmembrane region" description="Helical" evidence="1">
    <location>
        <begin position="240"/>
        <end position="263"/>
    </location>
</feature>
<protein>
    <recommendedName>
        <fullName evidence="4">DUF2232 domain-containing protein</fullName>
    </recommendedName>
</protein>
<feature type="transmembrane region" description="Helical" evidence="1">
    <location>
        <begin position="15"/>
        <end position="39"/>
    </location>
</feature>
<accession>A0A2A5CJ30</accession>
<feature type="transmembrane region" description="Helical" evidence="1">
    <location>
        <begin position="213"/>
        <end position="233"/>
    </location>
</feature>
<gene>
    <name evidence="2" type="ORF">COA71_00450</name>
</gene>
<sequence length="276" mass="30244">MKGLAEYAMRGRRQAIIAVLLTGLFPMIYCFSAAIVGLVNLRKSASEGLIILLWSLLPAALFWMAGDSIPMVLMLSTAILAQALKHFKSWSKMIMLGTVLGILTQLSLVWQGAYVAQLVSLVEEVILVQQSQGIVVEYSANEVVNLLLSFYGAYHFATVIFCLALARWWQAVLYNPGGFKTEFHQFKLEPGFAILLASFIVAALAGVPPLSNWLAIMCIPPLLGGLALLHYMVAFKKMGFSWVGMAYLLALFVSPVVILLGLLDSILNFRKRIAGA</sequence>
<comment type="caution">
    <text evidence="2">The sequence shown here is derived from an EMBL/GenBank/DDBJ whole genome shotgun (WGS) entry which is preliminary data.</text>
</comment>
<feature type="transmembrane region" description="Helical" evidence="1">
    <location>
        <begin position="190"/>
        <end position="207"/>
    </location>
</feature>
<feature type="transmembrane region" description="Helical" evidence="1">
    <location>
        <begin position="93"/>
        <end position="113"/>
    </location>
</feature>
<keyword evidence="1" id="KW-0472">Membrane</keyword>
<dbReference type="AlphaFoldDB" id="A0A2A5CJ30"/>
<keyword evidence="1" id="KW-0812">Transmembrane</keyword>
<evidence type="ECO:0008006" key="4">
    <source>
        <dbReference type="Google" id="ProtNLM"/>
    </source>
</evidence>
<organism evidence="2 3">
    <name type="scientific">SAR86 cluster bacterium</name>
    <dbReference type="NCBI Taxonomy" id="2030880"/>
    <lineage>
        <taxon>Bacteria</taxon>
        <taxon>Pseudomonadati</taxon>
        <taxon>Pseudomonadota</taxon>
        <taxon>Gammaproteobacteria</taxon>
        <taxon>SAR86 cluster</taxon>
    </lineage>
</organism>
<proteinExistence type="predicted"/>
<name>A0A2A5CJ30_9GAMM</name>
<evidence type="ECO:0000313" key="3">
    <source>
        <dbReference type="Proteomes" id="UP000228987"/>
    </source>
</evidence>
<dbReference type="Proteomes" id="UP000228987">
    <property type="component" value="Unassembled WGS sequence"/>
</dbReference>
<keyword evidence="1" id="KW-1133">Transmembrane helix</keyword>
<reference evidence="3" key="1">
    <citation type="submission" date="2017-08" db="EMBL/GenBank/DDBJ databases">
        <title>A dynamic microbial community with high functional redundancy inhabits the cold, oxic subseafloor aquifer.</title>
        <authorList>
            <person name="Tully B.J."/>
            <person name="Wheat C.G."/>
            <person name="Glazer B.T."/>
            <person name="Huber J.A."/>
        </authorList>
    </citation>
    <scope>NUCLEOTIDE SEQUENCE [LARGE SCALE GENOMIC DNA]</scope>
</reference>
<evidence type="ECO:0000313" key="2">
    <source>
        <dbReference type="EMBL" id="PCJ43376.1"/>
    </source>
</evidence>
<dbReference type="EMBL" id="NVWI01000001">
    <property type="protein sequence ID" value="PCJ43376.1"/>
    <property type="molecule type" value="Genomic_DNA"/>
</dbReference>
<evidence type="ECO:0000256" key="1">
    <source>
        <dbReference type="SAM" id="Phobius"/>
    </source>
</evidence>